<evidence type="ECO:0000256" key="2">
    <source>
        <dbReference type="SAM" id="Phobius"/>
    </source>
</evidence>
<dbReference type="GO" id="GO:0016787">
    <property type="term" value="F:hydrolase activity"/>
    <property type="evidence" value="ECO:0007669"/>
    <property type="project" value="UniProtKB-KW"/>
</dbReference>
<feature type="domain" description="Alpha/beta hydrolase fold-3" evidence="3">
    <location>
        <begin position="116"/>
        <end position="269"/>
    </location>
</feature>
<protein>
    <submittedName>
        <fullName evidence="4">Arylacetamide deacetylase-like 4</fullName>
    </submittedName>
</protein>
<dbReference type="InterPro" id="IPR050300">
    <property type="entry name" value="GDXG_lipolytic_enzyme"/>
</dbReference>
<keyword evidence="1" id="KW-0378">Hydrolase</keyword>
<name>A0A091E8V7_FUKDA</name>
<dbReference type="SUPFAM" id="SSF53474">
    <property type="entry name" value="alpha/beta-Hydrolases"/>
    <property type="match status" value="1"/>
</dbReference>
<reference evidence="4 5" key="1">
    <citation type="submission" date="2013-11" db="EMBL/GenBank/DDBJ databases">
        <title>The Damaraland mole rat (Fukomys damarensis) genome and evolution of African mole rats.</title>
        <authorList>
            <person name="Gladyshev V.N."/>
            <person name="Fang X."/>
        </authorList>
    </citation>
    <scope>NUCLEOTIDE SEQUENCE [LARGE SCALE GENOMIC DNA]</scope>
    <source>
        <tissue evidence="4">Liver</tissue>
    </source>
</reference>
<dbReference type="eggNOG" id="KOG1515">
    <property type="taxonomic scope" value="Eukaryota"/>
</dbReference>
<keyword evidence="2" id="KW-1133">Transmembrane helix</keyword>
<dbReference type="PANTHER" id="PTHR48081">
    <property type="entry name" value="AB HYDROLASE SUPERFAMILY PROTEIN C4A8.06C"/>
    <property type="match status" value="1"/>
</dbReference>
<evidence type="ECO:0000313" key="4">
    <source>
        <dbReference type="EMBL" id="KFO31616.1"/>
    </source>
</evidence>
<dbReference type="PANTHER" id="PTHR48081:SF32">
    <property type="entry name" value="ALPHA_BETA HYDROLASE FOLD-3 DOMAIN-CONTAINING PROTEIN"/>
    <property type="match status" value="1"/>
</dbReference>
<feature type="transmembrane region" description="Helical" evidence="2">
    <location>
        <begin position="6"/>
        <end position="29"/>
    </location>
</feature>
<accession>A0A091E8V7</accession>
<keyword evidence="2" id="KW-0812">Transmembrane</keyword>
<dbReference type="InterPro" id="IPR029058">
    <property type="entry name" value="AB_hydrolase_fold"/>
</dbReference>
<dbReference type="STRING" id="885580.ENSFDAP00000009683"/>
<dbReference type="Pfam" id="PF07859">
    <property type="entry name" value="Abhydrolase_3"/>
    <property type="match status" value="1"/>
</dbReference>
<proteinExistence type="predicted"/>
<organism evidence="4 5">
    <name type="scientific">Fukomys damarensis</name>
    <name type="common">Damaraland mole rat</name>
    <name type="synonym">Cryptomys damarensis</name>
    <dbReference type="NCBI Taxonomy" id="885580"/>
    <lineage>
        <taxon>Eukaryota</taxon>
        <taxon>Metazoa</taxon>
        <taxon>Chordata</taxon>
        <taxon>Craniata</taxon>
        <taxon>Vertebrata</taxon>
        <taxon>Euteleostomi</taxon>
        <taxon>Mammalia</taxon>
        <taxon>Eutheria</taxon>
        <taxon>Euarchontoglires</taxon>
        <taxon>Glires</taxon>
        <taxon>Rodentia</taxon>
        <taxon>Hystricomorpha</taxon>
        <taxon>Bathyergidae</taxon>
        <taxon>Fukomys</taxon>
    </lineage>
</organism>
<keyword evidence="5" id="KW-1185">Reference proteome</keyword>
<dbReference type="Gene3D" id="3.40.50.1820">
    <property type="entry name" value="alpha/beta hydrolase"/>
    <property type="match status" value="1"/>
</dbReference>
<dbReference type="Proteomes" id="UP000028990">
    <property type="component" value="Unassembled WGS sequence"/>
</dbReference>
<evidence type="ECO:0000259" key="3">
    <source>
        <dbReference type="Pfam" id="PF07859"/>
    </source>
</evidence>
<dbReference type="InterPro" id="IPR013094">
    <property type="entry name" value="AB_hydrolase_3"/>
</dbReference>
<evidence type="ECO:0000256" key="1">
    <source>
        <dbReference type="ARBA" id="ARBA00022801"/>
    </source>
</evidence>
<gene>
    <name evidence="4" type="ORF">H920_07002</name>
</gene>
<sequence>MVVLLLVLPLGLAIFLLGLFVWTIFKHFLTTEVPSALQHPVKFRILDCVFIYVMTLGNILEKLRICSMPSIAQFVLDRLFVKKNDPKVVVTDLRFGTIPVRLFQPKATACSSRGGIIFYHGGAALLGSLDSYHNVCVFLALETDSVLLAVGYRKLPNYHYPVITSDCLNASIHFLKTLKTYGVDPSRVVVCGESAGGGIVAQVTQALVGQKDLPQIRAQVLIYPSVQCINFQLPSFQQNQNVPFLTRDLMLMCLCKYAAIDLSWRDAMVKGACVPPDTWMRYRKWLSSDNIPQSFKNRFQEPQFPGPFNEAAYLETKLLLDVANAPLLADDEIIAQLPEAFLVSCGSDILRDDTLLYKKRLEDQGVPDCLNAVTLFLNSLRAYGVDPSWVVPCGDSTDGRSLTLVIQALLGKKIFRSRRRACFIQVFQA</sequence>
<keyword evidence="2" id="KW-0472">Membrane</keyword>
<evidence type="ECO:0000313" key="5">
    <source>
        <dbReference type="Proteomes" id="UP000028990"/>
    </source>
</evidence>
<dbReference type="EMBL" id="KN122257">
    <property type="protein sequence ID" value="KFO31616.1"/>
    <property type="molecule type" value="Genomic_DNA"/>
</dbReference>
<dbReference type="AlphaFoldDB" id="A0A091E8V7"/>